<evidence type="ECO:0000256" key="1">
    <source>
        <dbReference type="SAM" id="MobiDB-lite"/>
    </source>
</evidence>
<feature type="region of interest" description="Disordered" evidence="1">
    <location>
        <begin position="50"/>
        <end position="69"/>
    </location>
</feature>
<organism evidence="3 4">
    <name type="scientific">Phrynocephalus forsythii</name>
    <dbReference type="NCBI Taxonomy" id="171643"/>
    <lineage>
        <taxon>Eukaryota</taxon>
        <taxon>Metazoa</taxon>
        <taxon>Chordata</taxon>
        <taxon>Craniata</taxon>
        <taxon>Vertebrata</taxon>
        <taxon>Euteleostomi</taxon>
        <taxon>Lepidosauria</taxon>
        <taxon>Squamata</taxon>
        <taxon>Bifurcata</taxon>
        <taxon>Unidentata</taxon>
        <taxon>Episquamata</taxon>
        <taxon>Toxicofera</taxon>
        <taxon>Iguania</taxon>
        <taxon>Acrodonta</taxon>
        <taxon>Agamidae</taxon>
        <taxon>Agaminae</taxon>
        <taxon>Phrynocephalus</taxon>
    </lineage>
</organism>
<protein>
    <recommendedName>
        <fullName evidence="5">NADH dehydrogenase [ubiquinone] 1 beta subcomplex subunit 8, mitochondrial</fullName>
    </recommendedName>
</protein>
<dbReference type="PANTHER" id="PTHR12840">
    <property type="entry name" value="NADH-UBIQUINONE OXIDOREDUCTASE ASHI SUBUNIT"/>
    <property type="match status" value="1"/>
</dbReference>
<keyword evidence="2" id="KW-1133">Transmembrane helix</keyword>
<keyword evidence="2" id="KW-0472">Membrane</keyword>
<feature type="non-terminal residue" evidence="3">
    <location>
        <position position="1"/>
    </location>
</feature>
<dbReference type="EMBL" id="JAPFRF010000004">
    <property type="protein sequence ID" value="KAJ7335776.1"/>
    <property type="molecule type" value="Genomic_DNA"/>
</dbReference>
<evidence type="ECO:0008006" key="5">
    <source>
        <dbReference type="Google" id="ProtNLM"/>
    </source>
</evidence>
<dbReference type="Proteomes" id="UP001142489">
    <property type="component" value="Unassembled WGS sequence"/>
</dbReference>
<keyword evidence="2" id="KW-0812">Transmembrane</keyword>
<dbReference type="AlphaFoldDB" id="A0A9Q1B510"/>
<proteinExistence type="predicted"/>
<reference evidence="3" key="1">
    <citation type="journal article" date="2023" name="DNA Res.">
        <title>Chromosome-level genome assembly of Phrynocephalus forsythii using third-generation DNA sequencing and Hi-C analysis.</title>
        <authorList>
            <person name="Qi Y."/>
            <person name="Zhao W."/>
            <person name="Zhao Y."/>
            <person name="Niu C."/>
            <person name="Cao S."/>
            <person name="Zhang Y."/>
        </authorList>
    </citation>
    <scope>NUCLEOTIDE SEQUENCE</scope>
    <source>
        <tissue evidence="3">Muscle</tissue>
    </source>
</reference>
<dbReference type="PANTHER" id="PTHR12840:SF1">
    <property type="entry name" value="NADH DEHYDROGENASE [UBIQUINONE] 1 BETA SUBCOMPLEX SUBUNIT 8, MITOCHONDRIAL"/>
    <property type="match status" value="1"/>
</dbReference>
<dbReference type="Pfam" id="PF05821">
    <property type="entry name" value="NDUF_B8"/>
    <property type="match status" value="1"/>
</dbReference>
<feature type="region of interest" description="Disordered" evidence="1">
    <location>
        <begin position="1"/>
        <end position="21"/>
    </location>
</feature>
<accession>A0A9Q1B510</accession>
<keyword evidence="4" id="KW-1185">Reference proteome</keyword>
<feature type="compositionally biased region" description="Basic and acidic residues" evidence="1">
    <location>
        <begin position="56"/>
        <end position="69"/>
    </location>
</feature>
<dbReference type="GO" id="GO:0005739">
    <property type="term" value="C:mitochondrion"/>
    <property type="evidence" value="ECO:0007669"/>
    <property type="project" value="InterPro"/>
</dbReference>
<comment type="caution">
    <text evidence="3">The sequence shown here is derived from an EMBL/GenBank/DDBJ whole genome shotgun (WGS) entry which is preliminary data.</text>
</comment>
<sequence>GDRTASGSVQLPGPFPRTPEERAAAAKKYNIRLEDYEPYPDDGMGYGDYLKLPNKSQEERSPYYDRDHPDLRRNYGEPMHWDFDMYLRQWVDTSATILPFDTMQYWLFGFIAVLFVLTFVGELFPCYKPMAPKQYPFDHKNQQFGKKPKRLKHYEI</sequence>
<feature type="transmembrane region" description="Helical" evidence="2">
    <location>
        <begin position="105"/>
        <end position="124"/>
    </location>
</feature>
<dbReference type="InterPro" id="IPR008699">
    <property type="entry name" value="NDUFB8"/>
</dbReference>
<gene>
    <name evidence="3" type="ORF">JRQ81_013717</name>
</gene>
<evidence type="ECO:0000313" key="4">
    <source>
        <dbReference type="Proteomes" id="UP001142489"/>
    </source>
</evidence>
<dbReference type="OrthoDB" id="2014058at2759"/>
<evidence type="ECO:0000313" key="3">
    <source>
        <dbReference type="EMBL" id="KAJ7335776.1"/>
    </source>
</evidence>
<name>A0A9Q1B510_9SAUR</name>
<evidence type="ECO:0000256" key="2">
    <source>
        <dbReference type="SAM" id="Phobius"/>
    </source>
</evidence>